<dbReference type="STRING" id="75743.A0A401QGA7"/>
<accession>A0A401QGA7</accession>
<sequence length="58" mass="6692">FISVLADMRPRNDLGHPLCENLRDGDWMMDYISNRLIARGGKLEEKFYCFEDLGQGAI</sequence>
<name>A0A401QGA7_SCYTO</name>
<dbReference type="GO" id="GO:0004134">
    <property type="term" value="F:4-alpha-glucanotransferase activity"/>
    <property type="evidence" value="ECO:0007669"/>
    <property type="project" value="InterPro"/>
</dbReference>
<protein>
    <recommendedName>
        <fullName evidence="1">Glycogen debranching enzyme central domain-containing protein</fullName>
    </recommendedName>
</protein>
<dbReference type="EMBL" id="BFAA01069873">
    <property type="protein sequence ID" value="GCB84410.1"/>
    <property type="molecule type" value="Genomic_DNA"/>
</dbReference>
<feature type="domain" description="Glycogen debranching enzyme central" evidence="1">
    <location>
        <begin position="1"/>
        <end position="36"/>
    </location>
</feature>
<evidence type="ECO:0000313" key="2">
    <source>
        <dbReference type="EMBL" id="GCB84410.1"/>
    </source>
</evidence>
<dbReference type="OrthoDB" id="10248904at2759"/>
<dbReference type="InterPro" id="IPR010401">
    <property type="entry name" value="AGL/Gdb1"/>
</dbReference>
<proteinExistence type="predicted"/>
<gene>
    <name evidence="2" type="ORF">scyTo_0025067</name>
</gene>
<dbReference type="GO" id="GO:0004135">
    <property type="term" value="F:amylo-alpha-1,6-glucosidase activity"/>
    <property type="evidence" value="ECO:0007669"/>
    <property type="project" value="InterPro"/>
</dbReference>
<dbReference type="GO" id="GO:0005980">
    <property type="term" value="P:glycogen catabolic process"/>
    <property type="evidence" value="ECO:0007669"/>
    <property type="project" value="InterPro"/>
</dbReference>
<dbReference type="Proteomes" id="UP000288216">
    <property type="component" value="Unassembled WGS sequence"/>
</dbReference>
<evidence type="ECO:0000313" key="3">
    <source>
        <dbReference type="Proteomes" id="UP000288216"/>
    </source>
</evidence>
<feature type="non-terminal residue" evidence="2">
    <location>
        <position position="1"/>
    </location>
</feature>
<dbReference type="PANTHER" id="PTHR10569:SF2">
    <property type="entry name" value="GLYCOGEN DEBRANCHING ENZYME"/>
    <property type="match status" value="1"/>
</dbReference>
<dbReference type="InterPro" id="IPR032788">
    <property type="entry name" value="AGL_central"/>
</dbReference>
<dbReference type="PANTHER" id="PTHR10569">
    <property type="entry name" value="GLYCOGEN DEBRANCHING ENZYME"/>
    <property type="match status" value="1"/>
</dbReference>
<dbReference type="AlphaFoldDB" id="A0A401QGA7"/>
<reference evidence="2 3" key="1">
    <citation type="journal article" date="2018" name="Nat. Ecol. Evol.">
        <title>Shark genomes provide insights into elasmobranch evolution and the origin of vertebrates.</title>
        <authorList>
            <person name="Hara Y"/>
            <person name="Yamaguchi K"/>
            <person name="Onimaru K"/>
            <person name="Kadota M"/>
            <person name="Koyanagi M"/>
            <person name="Keeley SD"/>
            <person name="Tatsumi K"/>
            <person name="Tanaka K"/>
            <person name="Motone F"/>
            <person name="Kageyama Y"/>
            <person name="Nozu R"/>
            <person name="Adachi N"/>
            <person name="Nishimura O"/>
            <person name="Nakagawa R"/>
            <person name="Tanegashima C"/>
            <person name="Kiyatake I"/>
            <person name="Matsumoto R"/>
            <person name="Murakumo K"/>
            <person name="Nishida K"/>
            <person name="Terakita A"/>
            <person name="Kuratani S"/>
            <person name="Sato K"/>
            <person name="Hyodo S Kuraku.S."/>
        </authorList>
    </citation>
    <scope>NUCLEOTIDE SEQUENCE [LARGE SCALE GENOMIC DNA]</scope>
</reference>
<organism evidence="2 3">
    <name type="scientific">Scyliorhinus torazame</name>
    <name type="common">Cloudy catshark</name>
    <name type="synonym">Catulus torazame</name>
    <dbReference type="NCBI Taxonomy" id="75743"/>
    <lineage>
        <taxon>Eukaryota</taxon>
        <taxon>Metazoa</taxon>
        <taxon>Chordata</taxon>
        <taxon>Craniata</taxon>
        <taxon>Vertebrata</taxon>
        <taxon>Chondrichthyes</taxon>
        <taxon>Elasmobranchii</taxon>
        <taxon>Galeomorphii</taxon>
        <taxon>Galeoidea</taxon>
        <taxon>Carcharhiniformes</taxon>
        <taxon>Scyliorhinidae</taxon>
        <taxon>Scyliorhinus</taxon>
    </lineage>
</organism>
<comment type="caution">
    <text evidence="2">The sequence shown here is derived from an EMBL/GenBank/DDBJ whole genome shotgun (WGS) entry which is preliminary data.</text>
</comment>
<keyword evidence="3" id="KW-1185">Reference proteome</keyword>
<evidence type="ECO:0000259" key="1">
    <source>
        <dbReference type="Pfam" id="PF14702"/>
    </source>
</evidence>
<dbReference type="Pfam" id="PF14702">
    <property type="entry name" value="hGDE_central"/>
    <property type="match status" value="1"/>
</dbReference>